<feature type="region of interest" description="Disordered" evidence="1">
    <location>
        <begin position="15"/>
        <end position="90"/>
    </location>
</feature>
<proteinExistence type="predicted"/>
<evidence type="ECO:0000313" key="3">
    <source>
        <dbReference type="Proteomes" id="UP000838756"/>
    </source>
</evidence>
<dbReference type="AlphaFoldDB" id="A0A8S4SK24"/>
<accession>A0A8S4SK24</accession>
<comment type="caution">
    <text evidence="2">The sequence shown here is derived from an EMBL/GenBank/DDBJ whole genome shotgun (WGS) entry which is preliminary data.</text>
</comment>
<dbReference type="EMBL" id="CAKXAJ010026211">
    <property type="protein sequence ID" value="CAH2262130.1"/>
    <property type="molecule type" value="Genomic_DNA"/>
</dbReference>
<organism evidence="2 3">
    <name type="scientific">Pararge aegeria aegeria</name>
    <dbReference type="NCBI Taxonomy" id="348720"/>
    <lineage>
        <taxon>Eukaryota</taxon>
        <taxon>Metazoa</taxon>
        <taxon>Ecdysozoa</taxon>
        <taxon>Arthropoda</taxon>
        <taxon>Hexapoda</taxon>
        <taxon>Insecta</taxon>
        <taxon>Pterygota</taxon>
        <taxon>Neoptera</taxon>
        <taxon>Endopterygota</taxon>
        <taxon>Lepidoptera</taxon>
        <taxon>Glossata</taxon>
        <taxon>Ditrysia</taxon>
        <taxon>Papilionoidea</taxon>
        <taxon>Nymphalidae</taxon>
        <taxon>Satyrinae</taxon>
        <taxon>Satyrini</taxon>
        <taxon>Parargina</taxon>
        <taxon>Pararge</taxon>
    </lineage>
</organism>
<gene>
    <name evidence="2" type="primary">jg26800</name>
    <name evidence="2" type="ORF">PAEG_LOCUS24087</name>
</gene>
<feature type="compositionally biased region" description="Basic and acidic residues" evidence="1">
    <location>
        <begin position="28"/>
        <end position="45"/>
    </location>
</feature>
<feature type="compositionally biased region" description="Low complexity" evidence="1">
    <location>
        <begin position="79"/>
        <end position="90"/>
    </location>
</feature>
<name>A0A8S4SK24_9NEOP</name>
<keyword evidence="3" id="KW-1185">Reference proteome</keyword>
<reference evidence="2" key="1">
    <citation type="submission" date="2022-03" db="EMBL/GenBank/DDBJ databases">
        <authorList>
            <person name="Lindestad O."/>
        </authorList>
    </citation>
    <scope>NUCLEOTIDE SEQUENCE</scope>
</reference>
<dbReference type="Proteomes" id="UP000838756">
    <property type="component" value="Unassembled WGS sequence"/>
</dbReference>
<sequence length="90" mass="9342">MSTICNSTLGTAVGAGAWGVNKGGRSVESVRDRRRESRSKARDTELAGGGSARGLRRPGGVRTAPAPRRSLPARHARSSRPSTCPPCSLG</sequence>
<evidence type="ECO:0000256" key="1">
    <source>
        <dbReference type="SAM" id="MobiDB-lite"/>
    </source>
</evidence>
<evidence type="ECO:0000313" key="2">
    <source>
        <dbReference type="EMBL" id="CAH2262130.1"/>
    </source>
</evidence>
<protein>
    <submittedName>
        <fullName evidence="2">Jg26800 protein</fullName>
    </submittedName>
</protein>